<dbReference type="AlphaFoldDB" id="A0A9P6X182"/>
<reference evidence="2" key="1">
    <citation type="journal article" date="2020" name="Microb. Genom.">
        <title>Genetic diversity of clinical and environmental Mucorales isolates obtained from an investigation of mucormycosis cases among solid organ transplant recipients.</title>
        <authorList>
            <person name="Nguyen M.H."/>
            <person name="Kaul D."/>
            <person name="Muto C."/>
            <person name="Cheng S.J."/>
            <person name="Richter R.A."/>
            <person name="Bruno V.M."/>
            <person name="Liu G."/>
            <person name="Beyhan S."/>
            <person name="Sundermann A.J."/>
            <person name="Mounaud S."/>
            <person name="Pasculle A.W."/>
            <person name="Nierman W.C."/>
            <person name="Driscoll E."/>
            <person name="Cumbie R."/>
            <person name="Clancy C.J."/>
            <person name="Dupont C.L."/>
        </authorList>
    </citation>
    <scope>NUCLEOTIDE SEQUENCE</scope>
    <source>
        <strain evidence="2">GL11</strain>
    </source>
</reference>
<comment type="caution">
    <text evidence="2">The sequence shown here is derived from an EMBL/GenBank/DDBJ whole genome shotgun (WGS) entry which is preliminary data.</text>
</comment>
<evidence type="ECO:0000313" key="3">
    <source>
        <dbReference type="Proteomes" id="UP000716291"/>
    </source>
</evidence>
<evidence type="ECO:0000256" key="1">
    <source>
        <dbReference type="SAM" id="MobiDB-lite"/>
    </source>
</evidence>
<sequence length="297" mass="34117">MHKFITIRGRTDSRHNPNNKPFEFKTWAKTVKKQKRSASFHNNLNNNNGAFLSLNLVLRDQFPKGIDPRERKIGRAHQKIKVQATMDKNSDVIRMEITNISYEKDDKLKTLYIQLFEKYGSILEIGRHHTVHGGWFNGRGYAILVKDKAESYELLTPQISFWLMNTEKETLLLNSPQEMDTRTSAEDNSKPDSTSVTEEKDEFQEAISTLDSVDEENIDCSNLFTQSNEDSSQKKAGRKEATKRLLHPLVTFNSLSMNIQKCNNSETFTPTSVVERAKKKSALFDDSLARASWCFSQ</sequence>
<feature type="region of interest" description="Disordered" evidence="1">
    <location>
        <begin position="1"/>
        <end position="20"/>
    </location>
</feature>
<accession>A0A9P6X182</accession>
<feature type="compositionally biased region" description="Basic and acidic residues" evidence="1">
    <location>
        <begin position="179"/>
        <end position="190"/>
    </location>
</feature>
<keyword evidence="3" id="KW-1185">Reference proteome</keyword>
<gene>
    <name evidence="2" type="ORF">G6F64_010452</name>
</gene>
<proteinExistence type="predicted"/>
<dbReference type="OrthoDB" id="10278964at2759"/>
<dbReference type="EMBL" id="JAANQT010002171">
    <property type="protein sequence ID" value="KAG1302998.1"/>
    <property type="molecule type" value="Genomic_DNA"/>
</dbReference>
<organism evidence="2 3">
    <name type="scientific">Rhizopus oryzae</name>
    <name type="common">Mucormycosis agent</name>
    <name type="synonym">Rhizopus arrhizus var. delemar</name>
    <dbReference type="NCBI Taxonomy" id="64495"/>
    <lineage>
        <taxon>Eukaryota</taxon>
        <taxon>Fungi</taxon>
        <taxon>Fungi incertae sedis</taxon>
        <taxon>Mucoromycota</taxon>
        <taxon>Mucoromycotina</taxon>
        <taxon>Mucoromycetes</taxon>
        <taxon>Mucorales</taxon>
        <taxon>Mucorineae</taxon>
        <taxon>Rhizopodaceae</taxon>
        <taxon>Rhizopus</taxon>
    </lineage>
</organism>
<feature type="region of interest" description="Disordered" evidence="1">
    <location>
        <begin position="175"/>
        <end position="201"/>
    </location>
</feature>
<name>A0A9P6X182_RHIOR</name>
<dbReference type="Proteomes" id="UP000716291">
    <property type="component" value="Unassembled WGS sequence"/>
</dbReference>
<protein>
    <submittedName>
        <fullName evidence="2">Uncharacterized protein</fullName>
    </submittedName>
</protein>
<evidence type="ECO:0000313" key="2">
    <source>
        <dbReference type="EMBL" id="KAG1302998.1"/>
    </source>
</evidence>